<keyword evidence="5 12" id="KW-0812">Transmembrane</keyword>
<feature type="domain" description="TonB-dependent receptor plug" evidence="16">
    <location>
        <begin position="141"/>
        <end position="266"/>
    </location>
</feature>
<keyword evidence="11 12" id="KW-0998">Cell outer membrane</keyword>
<dbReference type="Gene3D" id="2.170.130.10">
    <property type="entry name" value="TonB-dependent receptor, plug domain"/>
    <property type="match status" value="1"/>
</dbReference>
<dbReference type="SUPFAM" id="SSF56935">
    <property type="entry name" value="Porins"/>
    <property type="match status" value="1"/>
</dbReference>
<dbReference type="Pfam" id="PF13715">
    <property type="entry name" value="CarbopepD_reg_2"/>
    <property type="match status" value="1"/>
</dbReference>
<dbReference type="NCBIfam" id="TIGR04057">
    <property type="entry name" value="SusC_RagA_signa"/>
    <property type="match status" value="1"/>
</dbReference>
<feature type="chain" id="PRO_5022178159" evidence="14">
    <location>
        <begin position="27"/>
        <end position="1058"/>
    </location>
</feature>
<dbReference type="PROSITE" id="PS52016">
    <property type="entry name" value="TONB_DEPENDENT_REC_3"/>
    <property type="match status" value="1"/>
</dbReference>
<dbReference type="GO" id="GO:0015344">
    <property type="term" value="F:siderophore uptake transmembrane transporter activity"/>
    <property type="evidence" value="ECO:0007669"/>
    <property type="project" value="TreeGrafter"/>
</dbReference>
<evidence type="ECO:0000256" key="5">
    <source>
        <dbReference type="ARBA" id="ARBA00022692"/>
    </source>
</evidence>
<evidence type="ECO:0000256" key="7">
    <source>
        <dbReference type="ARBA" id="ARBA00023004"/>
    </source>
</evidence>
<gene>
    <name evidence="17" type="ORF">FKX85_04230</name>
</gene>
<evidence type="ECO:0000256" key="8">
    <source>
        <dbReference type="ARBA" id="ARBA00023065"/>
    </source>
</evidence>
<sequence length="1058" mass="116146">MNAKSLPLLKPVAALALVGCFLQPIADNNVLAREMTGKFTPRAIDMAEVTVTGTVTGSEDGNPIPGVSITIVGTSKGTITDLDGNYSILVDEGQTLKFSYLGYTAQTISVGSQTTIDVVLEQDTEELSEIVVTAFGIEKDKKSLGYAVQKVDGEDINTVKASTSAVSNLKGRVAGVNITESGSGPGAGVRVIIRGNNSLTQSNQPLYVVDGIPMDNSSTNEGGNMYTSTNTGSGISDLNPDDIESMTVLKGPNAAALYGSRAANGVIMITTKKGTHRKGVGVDFSSSSVFSNPMLLPEFQNEYGQGTQGRTPTDYAELRTTGGSWGGKLDGSDQLYWDGSTKPYAAQPDNVENFFNTGGNFVNTVALTGGTEKVTARFSYTNTYNEAMVENSFLKRNNFNLRATAKLSSKLSLDTKATYTNQFTRNRVNQGSEGLLAGVYNVPRNAIMDDFRDYRDEETGLARNYAESAINPYWTLNYDKAEDTRNRFIGFAKIQYQFTDWLSAHARVGTDWTDIRYESATQPGHWFYPDGRVGFSNNRYQETNADFLFMIDKSITEKLRVTANIGGNHLKQLSQGMSLNGQNLRIPTKTTIGSADQVNYSAGVPTERVTNSLYASASFDYAGLVFLDVTGRNDWTSTLPSNNRSYFYPSVNLAVMVSEFIDPDQTLMDYLKVRGSWASVGKDASAWSLQNSYNLKNKNNSYLGITTLTVPSVWYDQNLSPEFTKTYEVGLEGSFFRNRLYFDFAYYDISSTDLIDIVETDNLAVNPLGRAEVHTNVGEITNKGIEVMLGGTPIRNEHFTWNTNLNFSHNRNELKEFLPDAFNRQWNVNNSGSAETRATVGSGYGEIWATDIMTDPETGDWILTANGMPQATAQRVKVGDFQPDYLLGFNNSFSYKDFTLKFLIDGRFGGEMYAGTQAAMDGAGISKKTLQYREEGIIVDGLIENEDGNFTENTQPITAQQYWGAMSGIGSNYIMDQTNVRLRELSLTYRLPTSFLGNSVVRSASISFIGRNLFFFYKGFDGGFDPESTLGTSNAGQGYLYYAMPTARSLGFNLNVKF</sequence>
<evidence type="ECO:0000256" key="1">
    <source>
        <dbReference type="ARBA" id="ARBA00004571"/>
    </source>
</evidence>
<dbReference type="AlphaFoldDB" id="A0A514CEP5"/>
<dbReference type="InterPro" id="IPR000531">
    <property type="entry name" value="Beta-barrel_TonB"/>
</dbReference>
<organism evidence="17 18">
    <name type="scientific">Echinicola soli</name>
    <dbReference type="NCBI Taxonomy" id="2591634"/>
    <lineage>
        <taxon>Bacteria</taxon>
        <taxon>Pseudomonadati</taxon>
        <taxon>Bacteroidota</taxon>
        <taxon>Cytophagia</taxon>
        <taxon>Cytophagales</taxon>
        <taxon>Cyclobacteriaceae</taxon>
        <taxon>Echinicola</taxon>
    </lineage>
</organism>
<dbReference type="InterPro" id="IPR023996">
    <property type="entry name" value="TonB-dep_OMP_SusC/RagA"/>
</dbReference>
<dbReference type="Proteomes" id="UP000316614">
    <property type="component" value="Chromosome"/>
</dbReference>
<keyword evidence="3 12" id="KW-1134">Transmembrane beta strand</keyword>
<dbReference type="InterPro" id="IPR037066">
    <property type="entry name" value="Plug_dom_sf"/>
</dbReference>
<dbReference type="RefSeq" id="WP_141613544.1">
    <property type="nucleotide sequence ID" value="NZ_CP041253.1"/>
</dbReference>
<dbReference type="FunFam" id="2.60.40.1120:FF:000003">
    <property type="entry name" value="Outer membrane protein Omp121"/>
    <property type="match status" value="1"/>
</dbReference>
<evidence type="ECO:0000256" key="2">
    <source>
        <dbReference type="ARBA" id="ARBA00022448"/>
    </source>
</evidence>
<evidence type="ECO:0000313" key="17">
    <source>
        <dbReference type="EMBL" id="QDH78288.1"/>
    </source>
</evidence>
<dbReference type="EMBL" id="CP041253">
    <property type="protein sequence ID" value="QDH78288.1"/>
    <property type="molecule type" value="Genomic_DNA"/>
</dbReference>
<dbReference type="SUPFAM" id="SSF49464">
    <property type="entry name" value="Carboxypeptidase regulatory domain-like"/>
    <property type="match status" value="1"/>
</dbReference>
<keyword evidence="4" id="KW-0410">Iron transport</keyword>
<dbReference type="Gene3D" id="2.60.40.1120">
    <property type="entry name" value="Carboxypeptidase-like, regulatory domain"/>
    <property type="match status" value="1"/>
</dbReference>
<dbReference type="PANTHER" id="PTHR32552:SF68">
    <property type="entry name" value="FERRICHROME OUTER MEMBRANE TRANSPORTER_PHAGE RECEPTOR"/>
    <property type="match status" value="1"/>
</dbReference>
<dbReference type="InterPro" id="IPR036942">
    <property type="entry name" value="Beta-barrel_TonB_sf"/>
</dbReference>
<reference evidence="17 18" key="1">
    <citation type="submission" date="2019-06" db="EMBL/GenBank/DDBJ databases">
        <title>Echinicola alkalisoli sp. nov. isolated from saline soil.</title>
        <authorList>
            <person name="Sun J.-Q."/>
            <person name="Xu L."/>
        </authorList>
    </citation>
    <scope>NUCLEOTIDE SEQUENCE [LARGE SCALE GENOMIC DNA]</scope>
    <source>
        <strain evidence="17 18">LN3S3</strain>
    </source>
</reference>
<keyword evidence="6 14" id="KW-0732">Signal</keyword>
<dbReference type="Pfam" id="PF07715">
    <property type="entry name" value="Plug"/>
    <property type="match status" value="1"/>
</dbReference>
<dbReference type="Gene3D" id="2.40.170.20">
    <property type="entry name" value="TonB-dependent receptor, beta-barrel domain"/>
    <property type="match status" value="1"/>
</dbReference>
<dbReference type="Pfam" id="PF00593">
    <property type="entry name" value="TonB_dep_Rec_b-barrel"/>
    <property type="match status" value="1"/>
</dbReference>
<dbReference type="InterPro" id="IPR039426">
    <property type="entry name" value="TonB-dep_rcpt-like"/>
</dbReference>
<keyword evidence="2 12" id="KW-0813">Transport</keyword>
<feature type="domain" description="TonB-dependent receptor-like beta-barrel" evidence="15">
    <location>
        <begin position="460"/>
        <end position="880"/>
    </location>
</feature>
<accession>A0A514CEP5</accession>
<name>A0A514CEP5_9BACT</name>
<evidence type="ECO:0000259" key="16">
    <source>
        <dbReference type="Pfam" id="PF07715"/>
    </source>
</evidence>
<evidence type="ECO:0000256" key="3">
    <source>
        <dbReference type="ARBA" id="ARBA00022452"/>
    </source>
</evidence>
<dbReference type="InterPro" id="IPR012910">
    <property type="entry name" value="Plug_dom"/>
</dbReference>
<dbReference type="NCBIfam" id="TIGR04056">
    <property type="entry name" value="OMP_RagA_SusC"/>
    <property type="match status" value="1"/>
</dbReference>
<keyword evidence="10 12" id="KW-0472">Membrane</keyword>
<protein>
    <submittedName>
        <fullName evidence="17">SusC/RagA family TonB-linked outer membrane protein</fullName>
    </submittedName>
</protein>
<dbReference type="PANTHER" id="PTHR32552">
    <property type="entry name" value="FERRICHROME IRON RECEPTOR-RELATED"/>
    <property type="match status" value="1"/>
</dbReference>
<keyword evidence="7" id="KW-0408">Iron</keyword>
<dbReference type="InterPro" id="IPR023997">
    <property type="entry name" value="TonB-dep_OMP_SusC/RagA_CS"/>
</dbReference>
<dbReference type="InterPro" id="IPR008969">
    <property type="entry name" value="CarboxyPept-like_regulatory"/>
</dbReference>
<proteinExistence type="inferred from homology"/>
<comment type="subcellular location">
    <subcellularLocation>
        <location evidence="1 12">Cell outer membrane</location>
        <topology evidence="1 12">Multi-pass membrane protein</topology>
    </subcellularLocation>
</comment>
<evidence type="ECO:0000256" key="4">
    <source>
        <dbReference type="ARBA" id="ARBA00022496"/>
    </source>
</evidence>
<evidence type="ECO:0000313" key="18">
    <source>
        <dbReference type="Proteomes" id="UP000316614"/>
    </source>
</evidence>
<dbReference type="OrthoDB" id="9768177at2"/>
<keyword evidence="8" id="KW-0406">Ion transport</keyword>
<comment type="similarity">
    <text evidence="12 13">Belongs to the TonB-dependent receptor family.</text>
</comment>
<evidence type="ECO:0000256" key="13">
    <source>
        <dbReference type="RuleBase" id="RU003357"/>
    </source>
</evidence>
<evidence type="ECO:0000256" key="14">
    <source>
        <dbReference type="SAM" id="SignalP"/>
    </source>
</evidence>
<feature type="signal peptide" evidence="14">
    <location>
        <begin position="1"/>
        <end position="26"/>
    </location>
</feature>
<evidence type="ECO:0000256" key="11">
    <source>
        <dbReference type="ARBA" id="ARBA00023237"/>
    </source>
</evidence>
<evidence type="ECO:0000256" key="10">
    <source>
        <dbReference type="ARBA" id="ARBA00023136"/>
    </source>
</evidence>
<dbReference type="GO" id="GO:0009279">
    <property type="term" value="C:cell outer membrane"/>
    <property type="evidence" value="ECO:0007669"/>
    <property type="project" value="UniProtKB-SubCell"/>
</dbReference>
<keyword evidence="9 13" id="KW-0798">TonB box</keyword>
<evidence type="ECO:0000256" key="9">
    <source>
        <dbReference type="ARBA" id="ARBA00023077"/>
    </source>
</evidence>
<keyword evidence="18" id="KW-1185">Reference proteome</keyword>
<evidence type="ECO:0000256" key="6">
    <source>
        <dbReference type="ARBA" id="ARBA00022729"/>
    </source>
</evidence>
<evidence type="ECO:0000256" key="12">
    <source>
        <dbReference type="PROSITE-ProRule" id="PRU01360"/>
    </source>
</evidence>
<evidence type="ECO:0000259" key="15">
    <source>
        <dbReference type="Pfam" id="PF00593"/>
    </source>
</evidence>
<dbReference type="KEGG" id="echi:FKX85_04230"/>